<dbReference type="PANTHER" id="PTHR21299">
    <property type="entry name" value="CYTIDYLATE KINASE/PANTOATE-BETA-ALANINE LIGASE"/>
    <property type="match status" value="1"/>
</dbReference>
<accession>A0A6I3RZA5</accession>
<evidence type="ECO:0000256" key="8">
    <source>
        <dbReference type="HAMAP-Rule" id="MF_00158"/>
    </source>
</evidence>
<comment type="function">
    <text evidence="8">Catalyzes the condensation of pantoate with beta-alanine in an ATP-dependent reaction via a pantoyl-adenylate intermediate.</text>
</comment>
<dbReference type="InterPro" id="IPR014729">
    <property type="entry name" value="Rossmann-like_a/b/a_fold"/>
</dbReference>
<feature type="binding site" evidence="8">
    <location>
        <begin position="26"/>
        <end position="33"/>
    </location>
    <ligand>
        <name>ATP</name>
        <dbReference type="ChEBI" id="CHEBI:30616"/>
    </ligand>
</feature>
<evidence type="ECO:0000256" key="5">
    <source>
        <dbReference type="ARBA" id="ARBA00022741"/>
    </source>
</evidence>
<evidence type="ECO:0000256" key="3">
    <source>
        <dbReference type="ARBA" id="ARBA00022598"/>
    </source>
</evidence>
<dbReference type="CDD" id="cd00560">
    <property type="entry name" value="PanC"/>
    <property type="match status" value="1"/>
</dbReference>
<comment type="subunit">
    <text evidence="8">Homodimer.</text>
</comment>
<gene>
    <name evidence="8" type="primary">panC</name>
    <name evidence="9" type="ORF">GMD42_05750</name>
</gene>
<dbReference type="PANTHER" id="PTHR21299:SF1">
    <property type="entry name" value="PANTOATE--BETA-ALANINE LIGASE"/>
    <property type="match status" value="1"/>
</dbReference>
<evidence type="ECO:0000256" key="7">
    <source>
        <dbReference type="ARBA" id="ARBA00048258"/>
    </source>
</evidence>
<evidence type="ECO:0000256" key="2">
    <source>
        <dbReference type="ARBA" id="ARBA00009256"/>
    </source>
</evidence>
<dbReference type="Pfam" id="PF02569">
    <property type="entry name" value="Pantoate_ligase"/>
    <property type="match status" value="1"/>
</dbReference>
<dbReference type="InterPro" id="IPR042176">
    <property type="entry name" value="Pantoate_ligase_C"/>
</dbReference>
<keyword evidence="8" id="KW-0963">Cytoplasm</keyword>
<keyword evidence="3 8" id="KW-0436">Ligase</keyword>
<comment type="caution">
    <text evidence="9">The sequence shown here is derived from an EMBL/GenBank/DDBJ whole genome shotgun (WGS) entry which is preliminary data.</text>
</comment>
<evidence type="ECO:0000313" key="10">
    <source>
        <dbReference type="Proteomes" id="UP000462362"/>
    </source>
</evidence>
<evidence type="ECO:0000256" key="1">
    <source>
        <dbReference type="ARBA" id="ARBA00004990"/>
    </source>
</evidence>
<organism evidence="9 10">
    <name type="scientific">Parasutterella excrementihominis</name>
    <dbReference type="NCBI Taxonomy" id="487175"/>
    <lineage>
        <taxon>Bacteria</taxon>
        <taxon>Pseudomonadati</taxon>
        <taxon>Pseudomonadota</taxon>
        <taxon>Betaproteobacteria</taxon>
        <taxon>Burkholderiales</taxon>
        <taxon>Sutterellaceae</taxon>
        <taxon>Parasutterella</taxon>
    </lineage>
</organism>
<dbReference type="GO" id="GO:0005524">
    <property type="term" value="F:ATP binding"/>
    <property type="evidence" value="ECO:0007669"/>
    <property type="project" value="UniProtKB-KW"/>
</dbReference>
<feature type="binding site" evidence="8">
    <location>
        <begin position="145"/>
        <end position="148"/>
    </location>
    <ligand>
        <name>ATP</name>
        <dbReference type="ChEBI" id="CHEBI:30616"/>
    </ligand>
</feature>
<name>A0A6I3RZA5_9BURK</name>
<comment type="similarity">
    <text evidence="2 8">Belongs to the pantothenate synthetase family.</text>
</comment>
<keyword evidence="6 8" id="KW-0067">ATP-binding</keyword>
<dbReference type="GO" id="GO:0004592">
    <property type="term" value="F:pantoate-beta-alanine ligase activity"/>
    <property type="evidence" value="ECO:0007669"/>
    <property type="project" value="UniProtKB-UniRule"/>
</dbReference>
<dbReference type="RefSeq" id="WP_008863691.1">
    <property type="nucleotide sequence ID" value="NZ_CAJUON010000004.1"/>
</dbReference>
<dbReference type="HAMAP" id="MF_00158">
    <property type="entry name" value="PanC"/>
    <property type="match status" value="1"/>
</dbReference>
<comment type="miscellaneous">
    <text evidence="8">The reaction proceeds by a bi uni uni bi ping pong mechanism.</text>
</comment>
<keyword evidence="4 8" id="KW-0566">Pantothenate biosynthesis</keyword>
<feature type="binding site" evidence="8">
    <location>
        <begin position="183"/>
        <end position="186"/>
    </location>
    <ligand>
        <name>ATP</name>
        <dbReference type="ChEBI" id="CHEBI:30616"/>
    </ligand>
</feature>
<feature type="binding site" evidence="8">
    <location>
        <position position="57"/>
    </location>
    <ligand>
        <name>(R)-pantoate</name>
        <dbReference type="ChEBI" id="CHEBI:15980"/>
    </ligand>
</feature>
<evidence type="ECO:0000256" key="4">
    <source>
        <dbReference type="ARBA" id="ARBA00022655"/>
    </source>
</evidence>
<keyword evidence="5 8" id="KW-0547">Nucleotide-binding</keyword>
<dbReference type="AlphaFoldDB" id="A0A6I3RZA5"/>
<dbReference type="EC" id="6.3.2.1" evidence="8"/>
<comment type="caution">
    <text evidence="8">Lacks conserved residue(s) required for the propagation of feature annotation.</text>
</comment>
<proteinExistence type="inferred from homology"/>
<evidence type="ECO:0000256" key="6">
    <source>
        <dbReference type="ARBA" id="ARBA00022840"/>
    </source>
</evidence>
<feature type="binding site" evidence="8">
    <location>
        <position position="57"/>
    </location>
    <ligand>
        <name>beta-alanine</name>
        <dbReference type="ChEBI" id="CHEBI:57966"/>
    </ligand>
</feature>
<dbReference type="SUPFAM" id="SSF52374">
    <property type="entry name" value="Nucleotidylyl transferase"/>
    <property type="match status" value="1"/>
</dbReference>
<feature type="active site" description="Proton donor" evidence="8">
    <location>
        <position position="33"/>
    </location>
</feature>
<dbReference type="Gene3D" id="3.40.50.620">
    <property type="entry name" value="HUPs"/>
    <property type="match status" value="1"/>
</dbReference>
<sequence length="282" mass="31883">MKVVHTIEALQEELKGKKNIALVPTMGNLHEGHLHLMQEAGKYGDTVVASIFVNRLQFGPNEDFDQYPRTLEEDCKKLEEQGVVDYVFAPSEKDMYPQPQTFRVKPDPKLADILEGFYRPGFFEGVCTVVMKLFCIVRPDVAVFGKKDYQQLTIIKEMVRQFGMPIRIIPAELQRNQETGLALSSRNRYLSAQELQDATLLYKTVKGVKDALEAETADPEVLEERAMKMLDGHGWIPDYVAVVRRSDLLAPTKDDLINKTPLVVLAAAKIGTTRLIDNVEVF</sequence>
<dbReference type="GO" id="GO:0005829">
    <property type="term" value="C:cytosol"/>
    <property type="evidence" value="ECO:0007669"/>
    <property type="project" value="TreeGrafter"/>
</dbReference>
<dbReference type="NCBIfam" id="TIGR00018">
    <property type="entry name" value="panC"/>
    <property type="match status" value="1"/>
</dbReference>
<feature type="binding site" evidence="8">
    <location>
        <position position="151"/>
    </location>
    <ligand>
        <name>(R)-pantoate</name>
        <dbReference type="ChEBI" id="CHEBI:15980"/>
    </ligand>
</feature>
<reference evidence="9 10" key="1">
    <citation type="journal article" date="2019" name="Nat. Med.">
        <title>A library of human gut bacterial isolates paired with longitudinal multiomics data enables mechanistic microbiome research.</title>
        <authorList>
            <person name="Poyet M."/>
            <person name="Groussin M."/>
            <person name="Gibbons S.M."/>
            <person name="Avila-Pacheco J."/>
            <person name="Jiang X."/>
            <person name="Kearney S.M."/>
            <person name="Perrotta A.R."/>
            <person name="Berdy B."/>
            <person name="Zhao S."/>
            <person name="Lieberman T.D."/>
            <person name="Swanson P.K."/>
            <person name="Smith M."/>
            <person name="Roesemann S."/>
            <person name="Alexander J.E."/>
            <person name="Rich S.A."/>
            <person name="Livny J."/>
            <person name="Vlamakis H."/>
            <person name="Clish C."/>
            <person name="Bullock K."/>
            <person name="Deik A."/>
            <person name="Scott J."/>
            <person name="Pierce K.A."/>
            <person name="Xavier R.J."/>
            <person name="Alm E.J."/>
        </authorList>
    </citation>
    <scope>NUCLEOTIDE SEQUENCE [LARGE SCALE GENOMIC DNA]</scope>
    <source>
        <strain evidence="9 10">BIOML-A2</strain>
    </source>
</reference>
<dbReference type="GO" id="GO:0015940">
    <property type="term" value="P:pantothenate biosynthetic process"/>
    <property type="evidence" value="ECO:0007669"/>
    <property type="project" value="UniProtKB-UniRule"/>
</dbReference>
<dbReference type="InterPro" id="IPR003721">
    <property type="entry name" value="Pantoate_ligase"/>
</dbReference>
<comment type="pathway">
    <text evidence="1 8">Cofactor biosynthesis; (R)-pantothenate biosynthesis; (R)-pantothenate from (R)-pantoate and beta-alanine: step 1/1.</text>
</comment>
<evidence type="ECO:0000313" key="9">
    <source>
        <dbReference type="EMBL" id="MTU43130.1"/>
    </source>
</evidence>
<comment type="catalytic activity">
    <reaction evidence="7 8">
        <text>(R)-pantoate + beta-alanine + ATP = (R)-pantothenate + AMP + diphosphate + H(+)</text>
        <dbReference type="Rhea" id="RHEA:10912"/>
        <dbReference type="ChEBI" id="CHEBI:15378"/>
        <dbReference type="ChEBI" id="CHEBI:15980"/>
        <dbReference type="ChEBI" id="CHEBI:29032"/>
        <dbReference type="ChEBI" id="CHEBI:30616"/>
        <dbReference type="ChEBI" id="CHEBI:33019"/>
        <dbReference type="ChEBI" id="CHEBI:57966"/>
        <dbReference type="ChEBI" id="CHEBI:456215"/>
        <dbReference type="EC" id="6.3.2.1"/>
    </reaction>
</comment>
<protein>
    <recommendedName>
        <fullName evidence="8">Pantothenate synthetase</fullName>
        <shortName evidence="8">PS</shortName>
        <ecNumber evidence="8">6.3.2.1</ecNumber>
    </recommendedName>
    <alternativeName>
        <fullName evidence="8">Pantoate--beta-alanine ligase</fullName>
    </alternativeName>
    <alternativeName>
        <fullName evidence="8">Pantoate-activating enzyme</fullName>
    </alternativeName>
</protein>
<dbReference type="UniPathway" id="UPA00028">
    <property type="reaction ID" value="UER00005"/>
</dbReference>
<dbReference type="Gene3D" id="3.30.1300.10">
    <property type="entry name" value="Pantoate-beta-alanine ligase, C-terminal domain"/>
    <property type="match status" value="1"/>
</dbReference>
<dbReference type="Proteomes" id="UP000462362">
    <property type="component" value="Unassembled WGS sequence"/>
</dbReference>
<dbReference type="EMBL" id="WNCL01000013">
    <property type="protein sequence ID" value="MTU43130.1"/>
    <property type="molecule type" value="Genomic_DNA"/>
</dbReference>
<comment type="subcellular location">
    <subcellularLocation>
        <location evidence="8">Cytoplasm</location>
    </subcellularLocation>
</comment>
<dbReference type="GeneID" id="43348193"/>